<sequence>MTFYFSSVSYKTIFTAVLLAMTAPLVLADLSLYPTRIVIEKNQRAAQVELINSGTVPETYRINLVNRRMGEAGEFIAIDAPGPGDQFADEMLRYSPKQVTVLPGGSQTVRILVRKPANLAAGEYRSHLQFDRVADSAGASSLEQAANLDANSIGVVITALVGASIPIIVRQGETSVSGVLSDLTLIAATAENGPMLSFQIQRIGNRSLYGDLSVSFIPKEGPALVLAKAGALAVYVPNAMRLTRMVLQVPPGLLLTQGRLMLSFNERAEAGGKLIAQASLILP</sequence>
<dbReference type="AlphaFoldDB" id="A0A2S1FI46"/>
<accession>A0A2S1FI46</accession>
<gene>
    <name evidence="1" type="ORF">pE5SP1_p055</name>
</gene>
<name>A0A2S1FI46_9BURK</name>
<keyword evidence="1" id="KW-0614">Plasmid</keyword>
<reference evidence="1" key="1">
    <citation type="submission" date="2018-01" db="EMBL/GenBank/DDBJ databases">
        <title>Plasmids of psychrophilic Polaromonas spp. isolated from Arctic and Antarctic glaciers.</title>
        <authorList>
            <person name="Dziewit L."/>
            <person name="Ciok A."/>
        </authorList>
    </citation>
    <scope>NUCLEOTIDE SEQUENCE</scope>
    <source>
        <plasmid evidence="1">pE5SP1</plasmid>
    </source>
</reference>
<dbReference type="InterPro" id="IPR008962">
    <property type="entry name" value="PapD-like_sf"/>
</dbReference>
<dbReference type="Gene3D" id="2.60.40.10">
    <property type="entry name" value="Immunoglobulins"/>
    <property type="match status" value="1"/>
</dbReference>
<dbReference type="SUPFAM" id="SSF49354">
    <property type="entry name" value="PapD-like"/>
    <property type="match status" value="1"/>
</dbReference>
<geneLocation type="plasmid" evidence="1">
    <name>pE5SP1</name>
</geneLocation>
<proteinExistence type="predicted"/>
<organism evidence="1">
    <name type="scientific">Polaromonas sp. E5S</name>
    <dbReference type="NCBI Taxonomy" id="1840267"/>
    <lineage>
        <taxon>Bacteria</taxon>
        <taxon>Pseudomonadati</taxon>
        <taxon>Pseudomonadota</taxon>
        <taxon>Betaproteobacteria</taxon>
        <taxon>Burkholderiales</taxon>
        <taxon>Comamonadaceae</taxon>
        <taxon>Polaromonas</taxon>
    </lineage>
</organism>
<dbReference type="EMBL" id="MG869618">
    <property type="protein sequence ID" value="AWD72171.1"/>
    <property type="molecule type" value="Genomic_DNA"/>
</dbReference>
<evidence type="ECO:0000313" key="1">
    <source>
        <dbReference type="EMBL" id="AWD72171.1"/>
    </source>
</evidence>
<protein>
    <submittedName>
        <fullName evidence="1">P pilus assembly chaperone protein</fullName>
    </submittedName>
</protein>
<dbReference type="RefSeq" id="WP_181375634.1">
    <property type="nucleotide sequence ID" value="NZ_MG869618.1"/>
</dbReference>
<dbReference type="InterPro" id="IPR013783">
    <property type="entry name" value="Ig-like_fold"/>
</dbReference>